<dbReference type="Gene3D" id="3.90.330.10">
    <property type="entry name" value="Nitrile hydratase alpha /Thiocyanate hydrolase gamma"/>
    <property type="match status" value="1"/>
</dbReference>
<evidence type="ECO:0000313" key="1">
    <source>
        <dbReference type="EMBL" id="MTD16840.1"/>
    </source>
</evidence>
<dbReference type="GO" id="GO:0003824">
    <property type="term" value="F:catalytic activity"/>
    <property type="evidence" value="ECO:0007669"/>
    <property type="project" value="InterPro"/>
</dbReference>
<sequence length="136" mass="13916">MTITLAELQTRSATDRLFRENLIADPAQVLAEHGVEVPDGITVEVHPSTTQTLVLTLPPFLGHDGDIELDDAALGRVDGGNQWVPSGFFGNLIGGLGPVIGAPIGGLVGQIPGGIAGHLGSFLPFSPVPPGGIGPR</sequence>
<gene>
    <name evidence="1" type="ORF">GIS00_23175</name>
</gene>
<dbReference type="EMBL" id="WLYK01000011">
    <property type="protein sequence ID" value="MTD16840.1"/>
    <property type="molecule type" value="Genomic_DNA"/>
</dbReference>
<proteinExistence type="predicted"/>
<dbReference type="AlphaFoldDB" id="A0A7K1FRZ2"/>
<evidence type="ECO:0000313" key="2">
    <source>
        <dbReference type="Proteomes" id="UP000460221"/>
    </source>
</evidence>
<evidence type="ECO:0008006" key="3">
    <source>
        <dbReference type="Google" id="ProtNLM"/>
    </source>
</evidence>
<reference evidence="1 2" key="1">
    <citation type="submission" date="2019-11" db="EMBL/GenBank/DDBJ databases">
        <authorList>
            <person name="Jiang L.-Q."/>
        </authorList>
    </citation>
    <scope>NUCLEOTIDE SEQUENCE [LARGE SCALE GENOMIC DNA]</scope>
    <source>
        <strain evidence="1 2">YIM 132087</strain>
    </source>
</reference>
<comment type="caution">
    <text evidence="1">The sequence shown here is derived from an EMBL/GenBank/DDBJ whole genome shotgun (WGS) entry which is preliminary data.</text>
</comment>
<dbReference type="Proteomes" id="UP000460221">
    <property type="component" value="Unassembled WGS sequence"/>
</dbReference>
<accession>A0A7K1FRZ2</accession>
<dbReference type="GO" id="GO:0046914">
    <property type="term" value="F:transition metal ion binding"/>
    <property type="evidence" value="ECO:0007669"/>
    <property type="project" value="InterPro"/>
</dbReference>
<protein>
    <recommendedName>
        <fullName evidence="3">NHLP leader peptide family natural product</fullName>
    </recommendedName>
</protein>
<dbReference type="RefSeq" id="WP_154770798.1">
    <property type="nucleotide sequence ID" value="NZ_WLYK01000011.1"/>
</dbReference>
<organism evidence="1 2">
    <name type="scientific">Nakamurella alba</name>
    <dbReference type="NCBI Taxonomy" id="2665158"/>
    <lineage>
        <taxon>Bacteria</taxon>
        <taxon>Bacillati</taxon>
        <taxon>Actinomycetota</taxon>
        <taxon>Actinomycetes</taxon>
        <taxon>Nakamurellales</taxon>
        <taxon>Nakamurellaceae</taxon>
        <taxon>Nakamurella</taxon>
    </lineage>
</organism>
<dbReference type="InterPro" id="IPR036648">
    <property type="entry name" value="CN_Hdrase_a/SCN_Hdrase_g_sf"/>
</dbReference>
<dbReference type="SUPFAM" id="SSF56209">
    <property type="entry name" value="Nitrile hydratase alpha chain"/>
    <property type="match status" value="1"/>
</dbReference>
<name>A0A7K1FRZ2_9ACTN</name>
<keyword evidence="2" id="KW-1185">Reference proteome</keyword>